<dbReference type="InterPro" id="IPR008207">
    <property type="entry name" value="Sig_transdc_His_kin_Hpt_dom"/>
</dbReference>
<dbReference type="InterPro" id="IPR003594">
    <property type="entry name" value="HATPase_dom"/>
</dbReference>
<dbReference type="InterPro" id="IPR005467">
    <property type="entry name" value="His_kinase_dom"/>
</dbReference>
<dbReference type="Gene3D" id="3.40.50.2300">
    <property type="match status" value="1"/>
</dbReference>
<keyword evidence="11" id="KW-0472">Membrane</keyword>
<dbReference type="Gene3D" id="1.10.287.130">
    <property type="match status" value="1"/>
</dbReference>
<dbReference type="PRINTS" id="PR00344">
    <property type="entry name" value="BCTRLSENSOR"/>
</dbReference>
<evidence type="ECO:0000256" key="5">
    <source>
        <dbReference type="ARBA" id="ARBA00022553"/>
    </source>
</evidence>
<evidence type="ECO:0000259" key="17">
    <source>
        <dbReference type="PROSITE" id="PS50894"/>
    </source>
</evidence>
<keyword evidence="7" id="KW-0547">Nucleotide-binding</keyword>
<dbReference type="InterPro" id="IPR003661">
    <property type="entry name" value="HisK_dim/P_dom"/>
</dbReference>
<feature type="domain" description="HPt" evidence="17">
    <location>
        <begin position="729"/>
        <end position="822"/>
    </location>
</feature>
<dbReference type="Pfam" id="PF00072">
    <property type="entry name" value="Response_reg"/>
    <property type="match status" value="1"/>
</dbReference>
<keyword evidence="4" id="KW-1003">Cell membrane</keyword>
<keyword evidence="10" id="KW-0902">Two-component regulatory system</keyword>
<dbReference type="SUPFAM" id="SSF47226">
    <property type="entry name" value="Histidine-containing phosphotransfer domain, HPT domain"/>
    <property type="match status" value="1"/>
</dbReference>
<name>A0ABY0VDX1_9PSED</name>
<dbReference type="CDD" id="cd13704">
    <property type="entry name" value="PBP2_HisK"/>
    <property type="match status" value="1"/>
</dbReference>
<evidence type="ECO:0000259" key="16">
    <source>
        <dbReference type="PROSITE" id="PS50110"/>
    </source>
</evidence>
<evidence type="ECO:0000256" key="8">
    <source>
        <dbReference type="ARBA" id="ARBA00022840"/>
    </source>
</evidence>
<gene>
    <name evidence="18" type="ORF">SAMN04489801_0972</name>
</gene>
<dbReference type="PANTHER" id="PTHR45339:SF1">
    <property type="entry name" value="HYBRID SIGNAL TRANSDUCTION HISTIDINE KINASE J"/>
    <property type="match status" value="1"/>
</dbReference>
<dbReference type="InterPro" id="IPR036097">
    <property type="entry name" value="HisK_dim/P_sf"/>
</dbReference>
<dbReference type="RefSeq" id="WP_083374979.1">
    <property type="nucleotide sequence ID" value="NZ_CP177238.1"/>
</dbReference>
<protein>
    <recommendedName>
        <fullName evidence="3">histidine kinase</fullName>
        <ecNumber evidence="3">2.7.13.3</ecNumber>
    </recommendedName>
</protein>
<keyword evidence="6" id="KW-0812">Transmembrane</keyword>
<dbReference type="PROSITE" id="PS50894">
    <property type="entry name" value="HPT"/>
    <property type="match status" value="1"/>
</dbReference>
<evidence type="ECO:0000256" key="12">
    <source>
        <dbReference type="PROSITE-ProRule" id="PRU00110"/>
    </source>
</evidence>
<dbReference type="SUPFAM" id="SSF52172">
    <property type="entry name" value="CheY-like"/>
    <property type="match status" value="1"/>
</dbReference>
<evidence type="ECO:0000256" key="2">
    <source>
        <dbReference type="ARBA" id="ARBA00004651"/>
    </source>
</evidence>
<evidence type="ECO:0000256" key="7">
    <source>
        <dbReference type="ARBA" id="ARBA00022741"/>
    </source>
</evidence>
<dbReference type="SUPFAM" id="SSF55874">
    <property type="entry name" value="ATPase domain of HSP90 chaperone/DNA topoisomerase II/histidine kinase"/>
    <property type="match status" value="1"/>
</dbReference>
<dbReference type="EC" id="2.7.13.3" evidence="3"/>
<dbReference type="PROSITE" id="PS50109">
    <property type="entry name" value="HIS_KIN"/>
    <property type="match status" value="1"/>
</dbReference>
<evidence type="ECO:0000313" key="18">
    <source>
        <dbReference type="EMBL" id="SDU12144.1"/>
    </source>
</evidence>
<evidence type="ECO:0000256" key="11">
    <source>
        <dbReference type="ARBA" id="ARBA00023136"/>
    </source>
</evidence>
<dbReference type="InterPro" id="IPR004358">
    <property type="entry name" value="Sig_transdc_His_kin-like_C"/>
</dbReference>
<evidence type="ECO:0000256" key="13">
    <source>
        <dbReference type="PROSITE-ProRule" id="PRU00169"/>
    </source>
</evidence>
<feature type="modified residue" description="Phosphohistidine" evidence="12">
    <location>
        <position position="768"/>
    </location>
</feature>
<dbReference type="CDD" id="cd00082">
    <property type="entry name" value="HisKA"/>
    <property type="match status" value="1"/>
</dbReference>
<feature type="domain" description="Response regulatory" evidence="16">
    <location>
        <begin position="571"/>
        <end position="687"/>
    </location>
</feature>
<sequence>MFLLSKRYLAALLLLCAAGLTLAQEPSERVLVVGSEEEFPPFSTGTTSATAGGFTVELWKAVAKESLLNYTIRVGPFSQILQEFKDGKIDVLINLAQSEPRRQFADFTVPHVTVNGAIFVRKGESGIGAESDLAGKSIIVVQSDLAHDYAISKGWQEQLVVAPTTADCFRLLAAGKHDAVLISKLVGMQTLQTLKIDNVRPLNIKAGFAQKFSFAVHKGNADLLASINEGMAITKLDGTYDAIHNKWFGIYDERSVSLHDTLPYLLPMMLTLLILVAYMLHRRRTENALRHANERLEERVALRTSELEQAKNVAESSSRAKGDFLANMSHEIRTPMNAIIGMLYLTLKTELNPKQRNYLEKIDISSKHLLGVIHDILDFSKIDAGKLDLELIDFDLKAVLQNVVDQVSFRAFEKSLRLRLEIDPGVPRYLRGDPLRLTQVLLNFANNAVKFASSGDIVISAFEAEAGSNDSLIRFEVQDSGVGMSAAQQETLFQAFQQADTTTTRRYGGTGLGLIISKQLVTMMGGEVGMQSQLGQGSTFWCAIRFVFGRAPLGLDDPQTLARPTWLRGARILLAEDNLFNQQVSIDLLEDAGAVVLLANNGSEALDLLGHERVDCVLMDIQMPEMDGLEAARRIRSEPSFDGLPVIALTANARKEDREQYIAAGMDDFVSKPIEPEVLYATLRKWLPAQVPENRTAAAHQLQRSMDAMPQTGSEGIDLSVLAKLCVNNPERIARYVDVFMDSVQQAGDEIESALQREDLAALSALGHRIKSSASAAGAMGLADLGRTLETVQTDSSLEQARYLIARLPFVLEKIRGQVAAYTRKR</sequence>
<dbReference type="Pfam" id="PF00512">
    <property type="entry name" value="HisKA"/>
    <property type="match status" value="1"/>
</dbReference>
<keyword evidence="19" id="KW-1185">Reference proteome</keyword>
<dbReference type="InterPro" id="IPR001789">
    <property type="entry name" value="Sig_transdc_resp-reg_receiver"/>
</dbReference>
<evidence type="ECO:0000256" key="14">
    <source>
        <dbReference type="SAM" id="SignalP"/>
    </source>
</evidence>
<accession>A0ABY0VDX1</accession>
<dbReference type="Pfam" id="PF02518">
    <property type="entry name" value="HATPase_c"/>
    <property type="match status" value="1"/>
</dbReference>
<dbReference type="InterPro" id="IPR011006">
    <property type="entry name" value="CheY-like_superfamily"/>
</dbReference>
<dbReference type="SMART" id="SM00387">
    <property type="entry name" value="HATPase_c"/>
    <property type="match status" value="1"/>
</dbReference>
<dbReference type="Pfam" id="PF00497">
    <property type="entry name" value="SBP_bac_3"/>
    <property type="match status" value="1"/>
</dbReference>
<proteinExistence type="predicted"/>
<keyword evidence="18" id="KW-0808">Transferase</keyword>
<dbReference type="InterPro" id="IPR001638">
    <property type="entry name" value="Solute-binding_3/MltF_N"/>
</dbReference>
<dbReference type="CDD" id="cd17546">
    <property type="entry name" value="REC_hyHK_CKI1_RcsC-like"/>
    <property type="match status" value="1"/>
</dbReference>
<evidence type="ECO:0000256" key="3">
    <source>
        <dbReference type="ARBA" id="ARBA00012438"/>
    </source>
</evidence>
<dbReference type="SUPFAM" id="SSF47384">
    <property type="entry name" value="Homodimeric domain of signal transducing histidine kinase"/>
    <property type="match status" value="1"/>
</dbReference>
<feature type="domain" description="Histidine kinase" evidence="15">
    <location>
        <begin position="327"/>
        <end position="548"/>
    </location>
</feature>
<dbReference type="Gene3D" id="3.30.565.10">
    <property type="entry name" value="Histidine kinase-like ATPase, C-terminal domain"/>
    <property type="match status" value="1"/>
</dbReference>
<feature type="signal peptide" evidence="14">
    <location>
        <begin position="1"/>
        <end position="23"/>
    </location>
</feature>
<evidence type="ECO:0000256" key="9">
    <source>
        <dbReference type="ARBA" id="ARBA00022989"/>
    </source>
</evidence>
<feature type="modified residue" description="4-aspartylphosphate" evidence="13">
    <location>
        <position position="620"/>
    </location>
</feature>
<keyword evidence="18" id="KW-0418">Kinase</keyword>
<dbReference type="InterPro" id="IPR036890">
    <property type="entry name" value="HATPase_C_sf"/>
</dbReference>
<evidence type="ECO:0000256" key="1">
    <source>
        <dbReference type="ARBA" id="ARBA00000085"/>
    </source>
</evidence>
<evidence type="ECO:0000259" key="15">
    <source>
        <dbReference type="PROSITE" id="PS50109"/>
    </source>
</evidence>
<dbReference type="EMBL" id="LT629796">
    <property type="protein sequence ID" value="SDU12144.1"/>
    <property type="molecule type" value="Genomic_DNA"/>
</dbReference>
<dbReference type="PROSITE" id="PS50110">
    <property type="entry name" value="RESPONSE_REGULATORY"/>
    <property type="match status" value="1"/>
</dbReference>
<dbReference type="SMART" id="SM00448">
    <property type="entry name" value="REC"/>
    <property type="match status" value="1"/>
</dbReference>
<keyword evidence="9" id="KW-1133">Transmembrane helix</keyword>
<dbReference type="Pfam" id="PF01627">
    <property type="entry name" value="Hpt"/>
    <property type="match status" value="1"/>
</dbReference>
<keyword evidence="5 13" id="KW-0597">Phosphoprotein</keyword>
<evidence type="ECO:0000313" key="19">
    <source>
        <dbReference type="Proteomes" id="UP000182476"/>
    </source>
</evidence>
<dbReference type="SUPFAM" id="SSF53850">
    <property type="entry name" value="Periplasmic binding protein-like II"/>
    <property type="match status" value="1"/>
</dbReference>
<evidence type="ECO:0000256" key="6">
    <source>
        <dbReference type="ARBA" id="ARBA00022692"/>
    </source>
</evidence>
<dbReference type="GO" id="GO:0016301">
    <property type="term" value="F:kinase activity"/>
    <property type="evidence" value="ECO:0007669"/>
    <property type="project" value="UniProtKB-KW"/>
</dbReference>
<dbReference type="SMART" id="SM00062">
    <property type="entry name" value="PBPb"/>
    <property type="match status" value="1"/>
</dbReference>
<dbReference type="Gene3D" id="1.20.120.160">
    <property type="entry name" value="HPT domain"/>
    <property type="match status" value="1"/>
</dbReference>
<dbReference type="Gene3D" id="3.40.190.10">
    <property type="entry name" value="Periplasmic binding protein-like II"/>
    <property type="match status" value="2"/>
</dbReference>
<comment type="catalytic activity">
    <reaction evidence="1">
        <text>ATP + protein L-histidine = ADP + protein N-phospho-L-histidine.</text>
        <dbReference type="EC" id="2.7.13.3"/>
    </reaction>
</comment>
<evidence type="ECO:0000256" key="10">
    <source>
        <dbReference type="ARBA" id="ARBA00023012"/>
    </source>
</evidence>
<dbReference type="Proteomes" id="UP000182476">
    <property type="component" value="Chromosome I"/>
</dbReference>
<dbReference type="PANTHER" id="PTHR45339">
    <property type="entry name" value="HYBRID SIGNAL TRANSDUCTION HISTIDINE KINASE J"/>
    <property type="match status" value="1"/>
</dbReference>
<feature type="chain" id="PRO_5046249086" description="histidine kinase" evidence="14">
    <location>
        <begin position="24"/>
        <end position="826"/>
    </location>
</feature>
<dbReference type="InterPro" id="IPR036641">
    <property type="entry name" value="HPT_dom_sf"/>
</dbReference>
<keyword evidence="14" id="KW-0732">Signal</keyword>
<dbReference type="SMART" id="SM00388">
    <property type="entry name" value="HisKA"/>
    <property type="match status" value="1"/>
</dbReference>
<keyword evidence="8" id="KW-0067">ATP-binding</keyword>
<evidence type="ECO:0000256" key="4">
    <source>
        <dbReference type="ARBA" id="ARBA00022475"/>
    </source>
</evidence>
<reference evidence="18 19" key="1">
    <citation type="submission" date="2016-10" db="EMBL/GenBank/DDBJ databases">
        <authorList>
            <person name="Varghese N."/>
            <person name="Submissions S."/>
        </authorList>
    </citation>
    <scope>NUCLEOTIDE SEQUENCE [LARGE SCALE GENOMIC DNA]</scope>
    <source>
        <strain evidence="18 19">LMG 21607</strain>
    </source>
</reference>
<organism evidence="18 19">
    <name type="scientific">Pseudomonas mandelii</name>
    <dbReference type="NCBI Taxonomy" id="75612"/>
    <lineage>
        <taxon>Bacteria</taxon>
        <taxon>Pseudomonadati</taxon>
        <taxon>Pseudomonadota</taxon>
        <taxon>Gammaproteobacteria</taxon>
        <taxon>Pseudomonadales</taxon>
        <taxon>Pseudomonadaceae</taxon>
        <taxon>Pseudomonas</taxon>
    </lineage>
</organism>
<dbReference type="CDD" id="cd16922">
    <property type="entry name" value="HATPase_EvgS-ArcB-TorS-like"/>
    <property type="match status" value="1"/>
</dbReference>
<comment type="subcellular location">
    <subcellularLocation>
        <location evidence="2">Cell membrane</location>
        <topology evidence="2">Multi-pass membrane protein</topology>
    </subcellularLocation>
</comment>
<dbReference type="GeneID" id="46428110"/>